<dbReference type="InterPro" id="IPR003428">
    <property type="entry name" value="MAM33"/>
</dbReference>
<dbReference type="InterPro" id="IPR036561">
    <property type="entry name" value="MAM33_sf"/>
</dbReference>
<dbReference type="GO" id="GO:0005759">
    <property type="term" value="C:mitochondrial matrix"/>
    <property type="evidence" value="ECO:0007669"/>
    <property type="project" value="InterPro"/>
</dbReference>
<evidence type="ECO:0000313" key="1">
    <source>
        <dbReference type="EMBL" id="GER26253.1"/>
    </source>
</evidence>
<keyword evidence="2" id="KW-1185">Reference proteome</keyword>
<evidence type="ECO:0000313" key="2">
    <source>
        <dbReference type="Proteomes" id="UP000325081"/>
    </source>
</evidence>
<comment type="caution">
    <text evidence="1">The sequence shown here is derived from an EMBL/GenBank/DDBJ whole genome shotgun (WGS) entry which is preliminary data.</text>
</comment>
<dbReference type="PANTHER" id="PTHR10826">
    <property type="entry name" value="COMPLEMENT COMPONENT 1"/>
    <property type="match status" value="1"/>
</dbReference>
<proteinExistence type="predicted"/>
<dbReference type="EMBL" id="BKCP01000891">
    <property type="protein sequence ID" value="GER26253.1"/>
    <property type="molecule type" value="Genomic_DNA"/>
</dbReference>
<sequence>MALSHTIRRAASKVVPLAIWATAGSQGYIHHQAAPALSSAVSRPSRNLLQRSFLHLNSKPDCDLSLLRVIEAEIKFSIESEEAFQPEETPKDFPFEIEDQRGQGTIILRREFVGDKITVEVHPPELKNAEDDESYNEVPRIPLVVKISHKNGPALEFGCIAYTDEILIERLAFKLPEISENQVAYEGPTFDKTLDRVELPSRCCDSRPSVDSRRSCRLVVVGRSVWWMDGGRLVTDRGACCPVDFASFVG</sequence>
<accession>A0A5A7P0F2</accession>
<dbReference type="OrthoDB" id="278212at2759"/>
<dbReference type="SUPFAM" id="SSF54529">
    <property type="entry name" value="Mitochondrial glycoprotein MAM33-like"/>
    <property type="match status" value="1"/>
</dbReference>
<dbReference type="PANTHER" id="PTHR10826:SF41">
    <property type="entry name" value="MITOCHONDRIAL GLYCOPROTEIN FAMILY PROTEIN"/>
    <property type="match status" value="1"/>
</dbReference>
<dbReference type="AlphaFoldDB" id="A0A5A7P0F2"/>
<name>A0A5A7P0F2_STRAF</name>
<protein>
    <submittedName>
        <fullName evidence="1">Mitochondrial glycoprotein family protein</fullName>
    </submittedName>
</protein>
<organism evidence="1 2">
    <name type="scientific">Striga asiatica</name>
    <name type="common">Asiatic witchweed</name>
    <name type="synonym">Buchnera asiatica</name>
    <dbReference type="NCBI Taxonomy" id="4170"/>
    <lineage>
        <taxon>Eukaryota</taxon>
        <taxon>Viridiplantae</taxon>
        <taxon>Streptophyta</taxon>
        <taxon>Embryophyta</taxon>
        <taxon>Tracheophyta</taxon>
        <taxon>Spermatophyta</taxon>
        <taxon>Magnoliopsida</taxon>
        <taxon>eudicotyledons</taxon>
        <taxon>Gunneridae</taxon>
        <taxon>Pentapetalae</taxon>
        <taxon>asterids</taxon>
        <taxon>lamiids</taxon>
        <taxon>Lamiales</taxon>
        <taxon>Orobanchaceae</taxon>
        <taxon>Buchnereae</taxon>
        <taxon>Striga</taxon>
    </lineage>
</organism>
<dbReference type="Pfam" id="PF02330">
    <property type="entry name" value="MAM33"/>
    <property type="match status" value="1"/>
</dbReference>
<gene>
    <name evidence="1" type="ORF">STAS_01882</name>
</gene>
<dbReference type="Proteomes" id="UP000325081">
    <property type="component" value="Unassembled WGS sequence"/>
</dbReference>
<dbReference type="Gene3D" id="3.10.280.10">
    <property type="entry name" value="Mitochondrial glycoprotein"/>
    <property type="match status" value="1"/>
</dbReference>
<reference evidence="2" key="1">
    <citation type="journal article" date="2019" name="Curr. Biol.">
        <title>Genome Sequence of Striga asiatica Provides Insight into the Evolution of Plant Parasitism.</title>
        <authorList>
            <person name="Yoshida S."/>
            <person name="Kim S."/>
            <person name="Wafula E.K."/>
            <person name="Tanskanen J."/>
            <person name="Kim Y.M."/>
            <person name="Honaas L."/>
            <person name="Yang Z."/>
            <person name="Spallek T."/>
            <person name="Conn C.E."/>
            <person name="Ichihashi Y."/>
            <person name="Cheong K."/>
            <person name="Cui S."/>
            <person name="Der J.P."/>
            <person name="Gundlach H."/>
            <person name="Jiao Y."/>
            <person name="Hori C."/>
            <person name="Ishida J.K."/>
            <person name="Kasahara H."/>
            <person name="Kiba T."/>
            <person name="Kim M.S."/>
            <person name="Koo N."/>
            <person name="Laohavisit A."/>
            <person name="Lee Y.H."/>
            <person name="Lumba S."/>
            <person name="McCourt P."/>
            <person name="Mortimer J.C."/>
            <person name="Mutuku J.M."/>
            <person name="Nomura T."/>
            <person name="Sasaki-Sekimoto Y."/>
            <person name="Seto Y."/>
            <person name="Wang Y."/>
            <person name="Wakatake T."/>
            <person name="Sakakibara H."/>
            <person name="Demura T."/>
            <person name="Yamaguchi S."/>
            <person name="Yoneyama K."/>
            <person name="Manabe R.I."/>
            <person name="Nelson D.C."/>
            <person name="Schulman A.H."/>
            <person name="Timko M.P."/>
            <person name="dePamphilis C.W."/>
            <person name="Choi D."/>
            <person name="Shirasu K."/>
        </authorList>
    </citation>
    <scope>NUCLEOTIDE SEQUENCE [LARGE SCALE GENOMIC DNA]</scope>
    <source>
        <strain evidence="2">cv. UVA1</strain>
    </source>
</reference>